<keyword evidence="3" id="KW-1185">Reference proteome</keyword>
<organism evidence="2 3">
    <name type="scientific">Mycoplasmopsis maculosa</name>
    <dbReference type="NCBI Taxonomy" id="114885"/>
    <lineage>
        <taxon>Bacteria</taxon>
        <taxon>Bacillati</taxon>
        <taxon>Mycoplasmatota</taxon>
        <taxon>Mycoplasmoidales</taxon>
        <taxon>Metamycoplasmataceae</taxon>
        <taxon>Mycoplasmopsis</taxon>
    </lineage>
</organism>
<dbReference type="Proteomes" id="UP000290243">
    <property type="component" value="Chromosome"/>
</dbReference>
<evidence type="ECO:0000313" key="3">
    <source>
        <dbReference type="Proteomes" id="UP000290243"/>
    </source>
</evidence>
<keyword evidence="1" id="KW-0694">RNA-binding</keyword>
<dbReference type="PROSITE" id="PS50889">
    <property type="entry name" value="S4"/>
    <property type="match status" value="1"/>
</dbReference>
<accession>A0A449B4V7</accession>
<evidence type="ECO:0000313" key="2">
    <source>
        <dbReference type="EMBL" id="VEU75622.1"/>
    </source>
</evidence>
<dbReference type="KEGG" id="mmau:NCTC10168_00549"/>
<dbReference type="GO" id="GO:0003723">
    <property type="term" value="F:RNA binding"/>
    <property type="evidence" value="ECO:0007669"/>
    <property type="project" value="UniProtKB-KW"/>
</dbReference>
<dbReference type="OrthoDB" id="384916at2"/>
<gene>
    <name evidence="2" type="primary">yaaA</name>
    <name evidence="2" type="ORF">NCTC10168_00549</name>
</gene>
<dbReference type="InterPro" id="IPR036986">
    <property type="entry name" value="S4_RNA-bd_sf"/>
</dbReference>
<dbReference type="EMBL" id="LR215037">
    <property type="protein sequence ID" value="VEU75622.1"/>
    <property type="molecule type" value="Genomic_DNA"/>
</dbReference>
<proteinExistence type="predicted"/>
<sequence>MNSEIIITKDFIEIGKLIKKIGLITTGGAIKVFLKNNIVKINNVTPQGRSTKVYPDDIIWINDDVYVVKREK</sequence>
<dbReference type="Pfam" id="PF13275">
    <property type="entry name" value="S4_2"/>
    <property type="match status" value="1"/>
</dbReference>
<protein>
    <submittedName>
        <fullName evidence="2">S4-like RNA-binding protein</fullName>
    </submittedName>
</protein>
<dbReference type="AlphaFoldDB" id="A0A449B4V7"/>
<evidence type="ECO:0000256" key="1">
    <source>
        <dbReference type="PROSITE-ProRule" id="PRU00182"/>
    </source>
</evidence>
<reference evidence="2 3" key="1">
    <citation type="submission" date="2019-01" db="EMBL/GenBank/DDBJ databases">
        <authorList>
            <consortium name="Pathogen Informatics"/>
        </authorList>
    </citation>
    <scope>NUCLEOTIDE SEQUENCE [LARGE SCALE GENOMIC DNA]</scope>
    <source>
        <strain evidence="2 3">NCTC10168</strain>
    </source>
</reference>
<dbReference type="SUPFAM" id="SSF55174">
    <property type="entry name" value="Alpha-L RNA-binding motif"/>
    <property type="match status" value="1"/>
</dbReference>
<dbReference type="RefSeq" id="WP_129646882.1">
    <property type="nucleotide sequence ID" value="NZ_LR215037.1"/>
</dbReference>
<name>A0A449B4V7_9BACT</name>
<dbReference type="Gene3D" id="3.10.290.10">
    <property type="entry name" value="RNA-binding S4 domain"/>
    <property type="match status" value="1"/>
</dbReference>